<gene>
    <name evidence="2" type="ORF">Mlaev_01330</name>
</gene>
<dbReference type="Pfam" id="PF00753">
    <property type="entry name" value="Lactamase_B"/>
    <property type="match status" value="1"/>
</dbReference>
<sequence>MRQLDEVADGIWVTTSRRMATTSTVIVGGEEALLVDPAWDADELDALAATLGVRNLHVRAGFATHAHHDHLLWHPAFGDVPRWASRATAALAVSERADLVAALGDDAPPWLVELMGRVDGIGDSFPSDSAPAGVQIEPVFYDGHAPGHTALWLPERRVLIAGDMLSDIELPLPFFPDDLPAYLDSLDRLAPLASRAAVIVPGHGTVGADALVRLDADRRYLDDMINRGRSDDPRVANPGMTEEHAHLAELAAAYRDTDGRLAR</sequence>
<proteinExistence type="predicted"/>
<dbReference type="InterPro" id="IPR050855">
    <property type="entry name" value="NDM-1-like"/>
</dbReference>
<accession>A0A150HEX8</accession>
<comment type="caution">
    <text evidence="2">The sequence shown here is derived from an EMBL/GenBank/DDBJ whole genome shotgun (WGS) entry which is preliminary data.</text>
</comment>
<dbReference type="PANTHER" id="PTHR42951">
    <property type="entry name" value="METALLO-BETA-LACTAMASE DOMAIN-CONTAINING"/>
    <property type="match status" value="1"/>
</dbReference>
<organism evidence="2 3">
    <name type="scientific">Microbacterium laevaniformans</name>
    <dbReference type="NCBI Taxonomy" id="36807"/>
    <lineage>
        <taxon>Bacteria</taxon>
        <taxon>Bacillati</taxon>
        <taxon>Actinomycetota</taxon>
        <taxon>Actinomycetes</taxon>
        <taxon>Micrococcales</taxon>
        <taxon>Microbacteriaceae</taxon>
        <taxon>Microbacterium</taxon>
    </lineage>
</organism>
<dbReference type="SMART" id="SM00849">
    <property type="entry name" value="Lactamase_B"/>
    <property type="match status" value="1"/>
</dbReference>
<evidence type="ECO:0000259" key="1">
    <source>
        <dbReference type="SMART" id="SM00849"/>
    </source>
</evidence>
<feature type="domain" description="Metallo-beta-lactamase" evidence="1">
    <location>
        <begin position="20"/>
        <end position="203"/>
    </location>
</feature>
<dbReference type="Proteomes" id="UP000075357">
    <property type="component" value="Unassembled WGS sequence"/>
</dbReference>
<dbReference type="SUPFAM" id="SSF56281">
    <property type="entry name" value="Metallo-hydrolase/oxidoreductase"/>
    <property type="match status" value="1"/>
</dbReference>
<dbReference type="Gene3D" id="3.60.15.10">
    <property type="entry name" value="Ribonuclease Z/Hydroxyacylglutathione hydrolase-like"/>
    <property type="match status" value="1"/>
</dbReference>
<name>A0A150HEX8_9MICO</name>
<dbReference type="AlphaFoldDB" id="A0A150HEX8"/>
<dbReference type="InterPro" id="IPR036866">
    <property type="entry name" value="RibonucZ/Hydroxyglut_hydro"/>
</dbReference>
<keyword evidence="2" id="KW-0378">Hydrolase</keyword>
<dbReference type="GO" id="GO:0008800">
    <property type="term" value="F:beta-lactamase activity"/>
    <property type="evidence" value="ECO:0007669"/>
    <property type="project" value="UniProtKB-EC"/>
</dbReference>
<dbReference type="PATRIC" id="fig|36807.3.peg.1351"/>
<dbReference type="InterPro" id="IPR001279">
    <property type="entry name" value="Metallo-B-lactamas"/>
</dbReference>
<dbReference type="PANTHER" id="PTHR42951:SF22">
    <property type="entry name" value="METALLO BETA-LACTAMASE SUPERFAMILY LIPOPROTEIN"/>
    <property type="match status" value="1"/>
</dbReference>
<dbReference type="STRING" id="36807.Mlaev_01330"/>
<dbReference type="EMBL" id="LRAD01000029">
    <property type="protein sequence ID" value="KXZ60677.1"/>
    <property type="molecule type" value="Genomic_DNA"/>
</dbReference>
<evidence type="ECO:0000313" key="3">
    <source>
        <dbReference type="Proteomes" id="UP000075357"/>
    </source>
</evidence>
<protein>
    <submittedName>
        <fullName evidence="2">Beta-lactamase IMP-1</fullName>
        <ecNumber evidence="2">3.5.2.6</ecNumber>
    </submittedName>
</protein>
<keyword evidence="3" id="KW-1185">Reference proteome</keyword>
<evidence type="ECO:0000313" key="2">
    <source>
        <dbReference type="EMBL" id="KXZ60677.1"/>
    </source>
</evidence>
<reference evidence="2 3" key="1">
    <citation type="submission" date="2016-01" db="EMBL/GenBank/DDBJ databases">
        <title>Draft genome sequences of Microbacterium laevaniformans LCDC 91-0039 and the type strain of Microbacterium hominis LCDC 84-209.</title>
        <authorList>
            <person name="Bernier A.-M."/>
            <person name="Bernard K."/>
        </authorList>
    </citation>
    <scope>NUCLEOTIDE SEQUENCE [LARGE SCALE GENOMIC DNA]</scope>
    <source>
        <strain evidence="2 3">LCDC 91-0039</strain>
    </source>
</reference>
<dbReference type="EC" id="3.5.2.6" evidence="2"/>